<feature type="compositionally biased region" description="Basic and acidic residues" evidence="1">
    <location>
        <begin position="30"/>
        <end position="47"/>
    </location>
</feature>
<dbReference type="EMBL" id="BOPH01000043">
    <property type="protein sequence ID" value="GIJ68534.1"/>
    <property type="molecule type" value="Genomic_DNA"/>
</dbReference>
<evidence type="ECO:0000313" key="2">
    <source>
        <dbReference type="EMBL" id="GIJ68534.1"/>
    </source>
</evidence>
<comment type="caution">
    <text evidence="2">The sequence shown here is derived from an EMBL/GenBank/DDBJ whole genome shotgun (WGS) entry which is preliminary data.</text>
</comment>
<organism evidence="2 3">
    <name type="scientific">Virgisporangium ochraceum</name>
    <dbReference type="NCBI Taxonomy" id="65505"/>
    <lineage>
        <taxon>Bacteria</taxon>
        <taxon>Bacillati</taxon>
        <taxon>Actinomycetota</taxon>
        <taxon>Actinomycetes</taxon>
        <taxon>Micromonosporales</taxon>
        <taxon>Micromonosporaceae</taxon>
        <taxon>Virgisporangium</taxon>
    </lineage>
</organism>
<protein>
    <submittedName>
        <fullName evidence="2">Uncharacterized protein</fullName>
    </submittedName>
</protein>
<gene>
    <name evidence="2" type="ORF">Voc01_034510</name>
</gene>
<accession>A0A8J3ZRE4</accession>
<keyword evidence="3" id="KW-1185">Reference proteome</keyword>
<name>A0A8J3ZRE4_9ACTN</name>
<dbReference type="Proteomes" id="UP000635606">
    <property type="component" value="Unassembled WGS sequence"/>
</dbReference>
<dbReference type="AlphaFoldDB" id="A0A8J3ZRE4"/>
<evidence type="ECO:0000256" key="1">
    <source>
        <dbReference type="SAM" id="MobiDB-lite"/>
    </source>
</evidence>
<evidence type="ECO:0000313" key="3">
    <source>
        <dbReference type="Proteomes" id="UP000635606"/>
    </source>
</evidence>
<reference evidence="2" key="1">
    <citation type="submission" date="2021-01" db="EMBL/GenBank/DDBJ databases">
        <title>Whole genome shotgun sequence of Virgisporangium ochraceum NBRC 16418.</title>
        <authorList>
            <person name="Komaki H."/>
            <person name="Tamura T."/>
        </authorList>
    </citation>
    <scope>NUCLEOTIDE SEQUENCE</scope>
    <source>
        <strain evidence="2">NBRC 16418</strain>
    </source>
</reference>
<sequence length="124" mass="13299">MVVEIRRAVPGVRRVDRDTGLAEIGRVRDRETVERGLRGVAGHHRDPAAGGGDVQRHGRGQRTQPGGGLRSPREVAAPSSTRTPGPHQPAGHLEPDSLVRAVPYTAVPGTPSYEGLRRLQAVRV</sequence>
<proteinExistence type="predicted"/>
<feature type="region of interest" description="Disordered" evidence="1">
    <location>
        <begin position="30"/>
        <end position="97"/>
    </location>
</feature>